<dbReference type="InterPro" id="IPR008972">
    <property type="entry name" value="Cupredoxin"/>
</dbReference>
<keyword evidence="1" id="KW-0472">Membrane</keyword>
<evidence type="ECO:0008006" key="4">
    <source>
        <dbReference type="Google" id="ProtNLM"/>
    </source>
</evidence>
<reference evidence="3" key="2">
    <citation type="journal article" date="2016" name="Sci. Rep.">
        <title>Dictyocaulus viviparus genome, variome and transcriptome elucidate lungworm biology and support future intervention.</title>
        <authorList>
            <person name="McNulty S.N."/>
            <person name="Strube C."/>
            <person name="Rosa B.A."/>
            <person name="Martin J.C."/>
            <person name="Tyagi R."/>
            <person name="Choi Y.J."/>
            <person name="Wang Q."/>
            <person name="Hallsworth Pepin K."/>
            <person name="Zhang X."/>
            <person name="Ozersky P."/>
            <person name="Wilson R.K."/>
            <person name="Sternberg P.W."/>
            <person name="Gasser R.B."/>
            <person name="Mitreva M."/>
        </authorList>
    </citation>
    <scope>NUCLEOTIDE SEQUENCE [LARGE SCALE GENOMIC DNA]</scope>
    <source>
        <strain evidence="3">HannoverDv2000</strain>
    </source>
</reference>
<feature type="transmembrane region" description="Helical" evidence="1">
    <location>
        <begin position="176"/>
        <end position="199"/>
    </location>
</feature>
<dbReference type="AlphaFoldDB" id="A0A0D8XSH3"/>
<reference evidence="2 3" key="1">
    <citation type="submission" date="2013-11" db="EMBL/GenBank/DDBJ databases">
        <title>Draft genome of the bovine lungworm Dictyocaulus viviparus.</title>
        <authorList>
            <person name="Mitreva M."/>
        </authorList>
    </citation>
    <scope>NUCLEOTIDE SEQUENCE [LARGE SCALE GENOMIC DNA]</scope>
    <source>
        <strain evidence="2 3">HannoverDv2000</strain>
    </source>
</reference>
<dbReference type="OrthoDB" id="5808593at2759"/>
<proteinExistence type="predicted"/>
<keyword evidence="1" id="KW-1133">Transmembrane helix</keyword>
<dbReference type="Proteomes" id="UP000053766">
    <property type="component" value="Unassembled WGS sequence"/>
</dbReference>
<evidence type="ECO:0000313" key="3">
    <source>
        <dbReference type="Proteomes" id="UP000053766"/>
    </source>
</evidence>
<evidence type="ECO:0000256" key="1">
    <source>
        <dbReference type="SAM" id="Phobius"/>
    </source>
</evidence>
<evidence type="ECO:0000313" key="2">
    <source>
        <dbReference type="EMBL" id="KJH47485.1"/>
    </source>
</evidence>
<accession>A0A0D8XSH3</accession>
<dbReference type="STRING" id="29172.A0A0D8XSH3"/>
<protein>
    <recommendedName>
        <fullName evidence="4">Ephrin RBD domain-containing protein</fullName>
    </recommendedName>
</protein>
<sequence length="202" mass="22601">MVSEKTFAECMYDVSAEWIGECTPQTNYVTVTLRPFSFISTTPIYNQNTTYFFTSFSSEIKDGYGMGDEQRNLCSVGVRLILEVRDLTVRVPLLPRSSALNVKEVPVQRVSYGGPFIHMYKQGSLTSNVKVSSRNVIGSSAYKHSSFFHENVRISRSDEAKLNSPTSDYVNHNCNNLLICLASMKTISTLVLPLVIFVIDGI</sequence>
<name>A0A0D8XSH3_DICVI</name>
<keyword evidence="1" id="KW-0812">Transmembrane</keyword>
<organism evidence="2 3">
    <name type="scientific">Dictyocaulus viviparus</name>
    <name type="common">Bovine lungworm</name>
    <dbReference type="NCBI Taxonomy" id="29172"/>
    <lineage>
        <taxon>Eukaryota</taxon>
        <taxon>Metazoa</taxon>
        <taxon>Ecdysozoa</taxon>
        <taxon>Nematoda</taxon>
        <taxon>Chromadorea</taxon>
        <taxon>Rhabditida</taxon>
        <taxon>Rhabditina</taxon>
        <taxon>Rhabditomorpha</taxon>
        <taxon>Strongyloidea</taxon>
        <taxon>Metastrongylidae</taxon>
        <taxon>Dictyocaulus</taxon>
    </lineage>
</organism>
<gene>
    <name evidence="2" type="ORF">DICVIV_06423</name>
</gene>
<keyword evidence="3" id="KW-1185">Reference proteome</keyword>
<dbReference type="EMBL" id="KN716305">
    <property type="protein sequence ID" value="KJH47485.1"/>
    <property type="molecule type" value="Genomic_DNA"/>
</dbReference>
<dbReference type="Gene3D" id="2.60.40.420">
    <property type="entry name" value="Cupredoxins - blue copper proteins"/>
    <property type="match status" value="1"/>
</dbReference>